<comment type="caution">
    <text evidence="6">The sequence shown here is derived from an EMBL/GenBank/DDBJ whole genome shotgun (WGS) entry which is preliminary data.</text>
</comment>
<proteinExistence type="predicted"/>
<dbReference type="InterPro" id="IPR006073">
    <property type="entry name" value="GTP-bd"/>
</dbReference>
<dbReference type="PANTHER" id="PTHR42714">
    <property type="entry name" value="TRNA MODIFICATION GTPASE GTPBP3"/>
    <property type="match status" value="1"/>
</dbReference>
<protein>
    <submittedName>
        <fullName evidence="6">[FeFe] hydrogenase H-cluster maturation GTPase HydF</fullName>
    </submittedName>
</protein>
<dbReference type="GO" id="GO:0005525">
    <property type="term" value="F:GTP binding"/>
    <property type="evidence" value="ECO:0007669"/>
    <property type="project" value="UniProtKB-KW"/>
</dbReference>
<evidence type="ECO:0000259" key="4">
    <source>
        <dbReference type="Pfam" id="PF18128"/>
    </source>
</evidence>
<dbReference type="Pfam" id="PF18133">
    <property type="entry name" value="HydF_tetramer"/>
    <property type="match status" value="1"/>
</dbReference>
<dbReference type="NCBIfam" id="TIGR03918">
    <property type="entry name" value="GTP_HydF"/>
    <property type="match status" value="1"/>
</dbReference>
<dbReference type="SUPFAM" id="SSF52540">
    <property type="entry name" value="P-loop containing nucleoside triphosphate hydrolases"/>
    <property type="match status" value="1"/>
</dbReference>
<evidence type="ECO:0000256" key="2">
    <source>
        <dbReference type="ARBA" id="ARBA00023134"/>
    </source>
</evidence>
<dbReference type="STRING" id="1261640.BHK98_09860"/>
<organism evidence="6 7">
    <name type="scientific">Hornefia porci</name>
    <dbReference type="NCBI Taxonomy" id="2652292"/>
    <lineage>
        <taxon>Bacteria</taxon>
        <taxon>Bacillati</taxon>
        <taxon>Bacillota</taxon>
        <taxon>Clostridia</taxon>
        <taxon>Peptostreptococcales</taxon>
        <taxon>Anaerovoracaceae</taxon>
        <taxon>Hornefia</taxon>
    </lineage>
</organism>
<dbReference type="InterPro" id="IPR005225">
    <property type="entry name" value="Small_GTP-bd"/>
</dbReference>
<dbReference type="InterPro" id="IPR040644">
    <property type="entry name" value="HydF_tetramer"/>
</dbReference>
<evidence type="ECO:0000259" key="5">
    <source>
        <dbReference type="Pfam" id="PF18133"/>
    </source>
</evidence>
<dbReference type="Proteomes" id="UP000187404">
    <property type="component" value="Unassembled WGS sequence"/>
</dbReference>
<evidence type="ECO:0000259" key="3">
    <source>
        <dbReference type="Pfam" id="PF01926"/>
    </source>
</evidence>
<keyword evidence="2" id="KW-0342">GTP-binding</keyword>
<dbReference type="NCBIfam" id="TIGR00231">
    <property type="entry name" value="small_GTP"/>
    <property type="match status" value="1"/>
</dbReference>
<evidence type="ECO:0000256" key="1">
    <source>
        <dbReference type="ARBA" id="ARBA00022741"/>
    </source>
</evidence>
<dbReference type="GO" id="GO:0005737">
    <property type="term" value="C:cytoplasm"/>
    <property type="evidence" value="ECO:0007669"/>
    <property type="project" value="TreeGrafter"/>
</dbReference>
<reference evidence="6 7" key="1">
    <citation type="journal article" date="2016" name="Appl. Environ. Microbiol.">
        <title>Function and Phylogeny of Bacterial Butyryl Coenzyme A:Acetate Transferases and Their Diversity in the Proximal Colon of Swine.</title>
        <authorList>
            <person name="Trachsel J."/>
            <person name="Bayles D.O."/>
            <person name="Looft T."/>
            <person name="Levine U.Y."/>
            <person name="Allen H.K."/>
        </authorList>
    </citation>
    <scope>NUCLEOTIDE SEQUENCE [LARGE SCALE GENOMIC DNA]</scope>
    <source>
        <strain evidence="6 7">68-3-10</strain>
    </source>
</reference>
<feature type="domain" description="Hydrogen maturase F tetramerization" evidence="5">
    <location>
        <begin position="301"/>
        <end position="414"/>
    </location>
</feature>
<dbReference type="InterPro" id="IPR023873">
    <property type="entry name" value="FeFe-hyd_GTPase_HydF"/>
</dbReference>
<dbReference type="Pfam" id="PF18128">
    <property type="entry name" value="HydF_dimer"/>
    <property type="match status" value="1"/>
</dbReference>
<dbReference type="Gene3D" id="3.40.50.11420">
    <property type="match status" value="1"/>
</dbReference>
<keyword evidence="7" id="KW-1185">Reference proteome</keyword>
<name>A0A1Q9JJG1_9FIRM</name>
<dbReference type="OrthoDB" id="9811338at2"/>
<evidence type="ECO:0000313" key="6">
    <source>
        <dbReference type="EMBL" id="OLR56343.1"/>
    </source>
</evidence>
<dbReference type="PANTHER" id="PTHR42714:SF6">
    <property type="entry name" value="TRANSLATION INITIATION FACTOR IF-2"/>
    <property type="match status" value="1"/>
</dbReference>
<evidence type="ECO:0000313" key="7">
    <source>
        <dbReference type="Proteomes" id="UP000187404"/>
    </source>
</evidence>
<feature type="domain" description="Hydrogen maturase F dimerization" evidence="4">
    <location>
        <begin position="197"/>
        <end position="295"/>
    </location>
</feature>
<dbReference type="RefSeq" id="WP_075713876.1">
    <property type="nucleotide sequence ID" value="NZ_MJIE01000001.1"/>
</dbReference>
<dbReference type="GO" id="GO:0030488">
    <property type="term" value="P:tRNA methylation"/>
    <property type="evidence" value="ECO:0007669"/>
    <property type="project" value="TreeGrafter"/>
</dbReference>
<dbReference type="Pfam" id="PF01926">
    <property type="entry name" value="MMR_HSR1"/>
    <property type="match status" value="1"/>
</dbReference>
<dbReference type="EMBL" id="MJIE01000001">
    <property type="protein sequence ID" value="OLR56343.1"/>
    <property type="molecule type" value="Genomic_DNA"/>
</dbReference>
<dbReference type="InterPro" id="IPR027417">
    <property type="entry name" value="P-loop_NTPase"/>
</dbReference>
<dbReference type="AlphaFoldDB" id="A0A1Q9JJG1"/>
<sequence>MSLNDTPSGERIHIGFFGRRNAGKSSIVNGITDQKMSIVSDREGTTTDPVYKAMELLPLGPVVIIDTPGFDDEGTLGELRVAKTREALRKTDIAVLVIDGVRGETPEDRELQQLFIKEGIPFIVVYNKADLMDPAAVAEIEDCRETGTADGPADGEMTIDEEQPVILCASAETGRGILKLKETLAALSPKKSDAPPLVSDLLAPNDLVVLVIPIDESAPKGRLILPQQQAVRDILDAGAIALACREMELTETLKRLGRPPELVITDSQAFKAVAEIVPESVPLTSFSILMARHKGFLDAALAAVPAVGRLSDGDRVLIAEGCTHHRQCNDIGTVKIPRWLRAYSGANIEVETCSGREFPENPDGYRLVVHCGGCMLNEREVQSRMRQTVSQGVPFINYGVLIALATGILPRSIRALNKSVPAETH</sequence>
<dbReference type="GO" id="GO:0002098">
    <property type="term" value="P:tRNA wobble uridine modification"/>
    <property type="evidence" value="ECO:0007669"/>
    <property type="project" value="TreeGrafter"/>
</dbReference>
<gene>
    <name evidence="6" type="ORF">BHK98_09860</name>
</gene>
<dbReference type="Gene3D" id="3.40.50.11410">
    <property type="match status" value="1"/>
</dbReference>
<dbReference type="Gene3D" id="3.40.50.300">
    <property type="entry name" value="P-loop containing nucleotide triphosphate hydrolases"/>
    <property type="match status" value="1"/>
</dbReference>
<dbReference type="InterPro" id="IPR041606">
    <property type="entry name" value="HydF_dimer"/>
</dbReference>
<keyword evidence="1" id="KW-0547">Nucleotide-binding</keyword>
<accession>A0A1Q9JJG1</accession>
<feature type="domain" description="G" evidence="3">
    <location>
        <begin position="14"/>
        <end position="128"/>
    </location>
</feature>
<dbReference type="CDD" id="cd00880">
    <property type="entry name" value="Era_like"/>
    <property type="match status" value="1"/>
</dbReference>